<dbReference type="InterPro" id="IPR051032">
    <property type="entry name" value="AP2/ERF_TF_ERF_subfamily"/>
</dbReference>
<accession>A0ABU6VCI1</accession>
<dbReference type="InterPro" id="IPR016177">
    <property type="entry name" value="DNA-bd_dom_sf"/>
</dbReference>
<keyword evidence="6" id="KW-0539">Nucleus</keyword>
<evidence type="ECO:0000259" key="10">
    <source>
        <dbReference type="PROSITE" id="PS50158"/>
    </source>
</evidence>
<dbReference type="PANTHER" id="PTHR31985">
    <property type="entry name" value="ETHYLENE-RESPONSIVE TRANSCRIPTION FACTOR ERF042-RELATED"/>
    <property type="match status" value="1"/>
</dbReference>
<dbReference type="PROSITE" id="PS51032">
    <property type="entry name" value="AP2_ERF"/>
    <property type="match status" value="1"/>
</dbReference>
<feature type="region of interest" description="Disordered" evidence="9">
    <location>
        <begin position="103"/>
        <end position="147"/>
    </location>
</feature>
<evidence type="ECO:0000256" key="8">
    <source>
        <dbReference type="PROSITE-ProRule" id="PRU00047"/>
    </source>
</evidence>
<comment type="similarity">
    <text evidence="7">Belongs to the AP2/ERF transcription factor family. ERF subfamily.</text>
</comment>
<organism evidence="12 13">
    <name type="scientific">Stylosanthes scabra</name>
    <dbReference type="NCBI Taxonomy" id="79078"/>
    <lineage>
        <taxon>Eukaryota</taxon>
        <taxon>Viridiplantae</taxon>
        <taxon>Streptophyta</taxon>
        <taxon>Embryophyta</taxon>
        <taxon>Tracheophyta</taxon>
        <taxon>Spermatophyta</taxon>
        <taxon>Magnoliopsida</taxon>
        <taxon>eudicotyledons</taxon>
        <taxon>Gunneridae</taxon>
        <taxon>Pentapetalae</taxon>
        <taxon>rosids</taxon>
        <taxon>fabids</taxon>
        <taxon>Fabales</taxon>
        <taxon>Fabaceae</taxon>
        <taxon>Papilionoideae</taxon>
        <taxon>50 kb inversion clade</taxon>
        <taxon>dalbergioids sensu lato</taxon>
        <taxon>Dalbergieae</taxon>
        <taxon>Pterocarpus clade</taxon>
        <taxon>Stylosanthes</taxon>
    </lineage>
</organism>
<dbReference type="SUPFAM" id="SSF54171">
    <property type="entry name" value="DNA-binding domain"/>
    <property type="match status" value="1"/>
</dbReference>
<evidence type="ECO:0000256" key="9">
    <source>
        <dbReference type="SAM" id="MobiDB-lite"/>
    </source>
</evidence>
<dbReference type="PANTHER" id="PTHR31985:SF215">
    <property type="entry name" value="OS02G0781300 PROTEIN"/>
    <property type="match status" value="1"/>
</dbReference>
<feature type="compositionally biased region" description="Polar residues" evidence="9">
    <location>
        <begin position="112"/>
        <end position="124"/>
    </location>
</feature>
<keyword evidence="3" id="KW-0238">DNA-binding</keyword>
<dbReference type="InterPro" id="IPR036955">
    <property type="entry name" value="AP2/ERF_dom_sf"/>
</dbReference>
<keyword evidence="13" id="KW-1185">Reference proteome</keyword>
<evidence type="ECO:0000313" key="13">
    <source>
        <dbReference type="Proteomes" id="UP001341840"/>
    </source>
</evidence>
<keyword evidence="5" id="KW-0804">Transcription</keyword>
<feature type="domain" description="AP2/ERF" evidence="11">
    <location>
        <begin position="21"/>
        <end position="78"/>
    </location>
</feature>
<comment type="subcellular location">
    <subcellularLocation>
        <location evidence="1">Nucleus</location>
    </subcellularLocation>
</comment>
<evidence type="ECO:0000256" key="4">
    <source>
        <dbReference type="ARBA" id="ARBA00023159"/>
    </source>
</evidence>
<reference evidence="12 13" key="1">
    <citation type="journal article" date="2023" name="Plants (Basel)">
        <title>Bridging the Gap: Combining Genomics and Transcriptomics Approaches to Understand Stylosanthes scabra, an Orphan Legume from the Brazilian Caatinga.</title>
        <authorList>
            <person name="Ferreira-Neto J.R.C."/>
            <person name="da Silva M.D."/>
            <person name="Binneck E."/>
            <person name="de Melo N.F."/>
            <person name="da Silva R.H."/>
            <person name="de Melo A.L.T.M."/>
            <person name="Pandolfi V."/>
            <person name="Bustamante F.O."/>
            <person name="Brasileiro-Vidal A.C."/>
            <person name="Benko-Iseppon A.M."/>
        </authorList>
    </citation>
    <scope>NUCLEOTIDE SEQUENCE [LARGE SCALE GENOMIC DNA]</scope>
    <source>
        <tissue evidence="12">Leaves</tissue>
    </source>
</reference>
<keyword evidence="2" id="KW-0805">Transcription regulation</keyword>
<protein>
    <recommendedName>
        <fullName evidence="14">AP2/ERF domain-containing protein</fullName>
    </recommendedName>
</protein>
<evidence type="ECO:0000256" key="2">
    <source>
        <dbReference type="ARBA" id="ARBA00023015"/>
    </source>
</evidence>
<sequence>MVKQNNNNVEKLASMEKSDMKYKGVRKRKWGKYVSEIRLPNSRERIWLGSYDTAEKAARAFDAAMFCLRGAAAKFNFPGAPPQIAGGRSMTPTQIQVAASKYANSDPDPVQPGSTSIESSTVLSEETKRVMPSASSSPSPSPSEVTLQTESDITAMNGSGSNLFATIGSVNDDSIFAGFDNFGGDFYLPEMPSYDYEEENLDGLIIDDTFLFFRVGGGAALSSSSTFAVLSFWPRELSGFPLQYTFELVAVYLTQGFCSWFGEIKHLEKKNGGESNDGDEAANLGDDGVCDPLMVRTKGTSRGNEPIDSRDVKRRKCSTCGELGHRKTRCPNPTKNKDKCSQDKILMENQCLRGSEVLDSQADLDFVELLAFLPHDLRHLTALKRLSIEAFLEVTRFGDEGEQEIEEDYSLKLNQFSINQLPELLEDSVHNLQKKKIFGCPQLVEKCKKRYRT</sequence>
<dbReference type="CDD" id="cd00018">
    <property type="entry name" value="AP2"/>
    <property type="match status" value="1"/>
</dbReference>
<dbReference type="PRINTS" id="PR00367">
    <property type="entry name" value="ETHRSPELEMNT"/>
</dbReference>
<dbReference type="Gene3D" id="3.30.730.10">
    <property type="entry name" value="AP2/ERF domain"/>
    <property type="match status" value="1"/>
</dbReference>
<dbReference type="SMART" id="SM00380">
    <property type="entry name" value="AP2"/>
    <property type="match status" value="1"/>
</dbReference>
<dbReference type="SUPFAM" id="SSF57756">
    <property type="entry name" value="Retrovirus zinc finger-like domains"/>
    <property type="match status" value="1"/>
</dbReference>
<evidence type="ECO:0000313" key="12">
    <source>
        <dbReference type="EMBL" id="MED6169668.1"/>
    </source>
</evidence>
<keyword evidence="4" id="KW-0010">Activator</keyword>
<dbReference type="EMBL" id="JASCZI010151116">
    <property type="protein sequence ID" value="MED6169668.1"/>
    <property type="molecule type" value="Genomic_DNA"/>
</dbReference>
<keyword evidence="8" id="KW-0863">Zinc-finger</keyword>
<evidence type="ECO:0000256" key="7">
    <source>
        <dbReference type="ARBA" id="ARBA00024343"/>
    </source>
</evidence>
<keyword evidence="8" id="KW-0862">Zinc</keyword>
<comment type="caution">
    <text evidence="12">The sequence shown here is derived from an EMBL/GenBank/DDBJ whole genome shotgun (WGS) entry which is preliminary data.</text>
</comment>
<dbReference type="Pfam" id="PF00847">
    <property type="entry name" value="AP2"/>
    <property type="match status" value="1"/>
</dbReference>
<evidence type="ECO:0000256" key="3">
    <source>
        <dbReference type="ARBA" id="ARBA00023125"/>
    </source>
</evidence>
<name>A0ABU6VCI1_9FABA</name>
<dbReference type="PROSITE" id="PS50158">
    <property type="entry name" value="ZF_CCHC"/>
    <property type="match status" value="1"/>
</dbReference>
<keyword evidence="8" id="KW-0479">Metal-binding</keyword>
<evidence type="ECO:0000256" key="6">
    <source>
        <dbReference type="ARBA" id="ARBA00023242"/>
    </source>
</evidence>
<proteinExistence type="inferred from homology"/>
<dbReference type="Proteomes" id="UP001341840">
    <property type="component" value="Unassembled WGS sequence"/>
</dbReference>
<gene>
    <name evidence="12" type="ORF">PIB30_023384</name>
</gene>
<dbReference type="InterPro" id="IPR036875">
    <property type="entry name" value="Znf_CCHC_sf"/>
</dbReference>
<dbReference type="InterPro" id="IPR001471">
    <property type="entry name" value="AP2/ERF_dom"/>
</dbReference>
<feature type="domain" description="CCHC-type" evidence="10">
    <location>
        <begin position="315"/>
        <end position="332"/>
    </location>
</feature>
<evidence type="ECO:0000259" key="11">
    <source>
        <dbReference type="PROSITE" id="PS51032"/>
    </source>
</evidence>
<evidence type="ECO:0000256" key="5">
    <source>
        <dbReference type="ARBA" id="ARBA00023163"/>
    </source>
</evidence>
<evidence type="ECO:0000256" key="1">
    <source>
        <dbReference type="ARBA" id="ARBA00004123"/>
    </source>
</evidence>
<dbReference type="InterPro" id="IPR001878">
    <property type="entry name" value="Znf_CCHC"/>
</dbReference>
<evidence type="ECO:0008006" key="14">
    <source>
        <dbReference type="Google" id="ProtNLM"/>
    </source>
</evidence>